<dbReference type="PROSITE" id="PS50250">
    <property type="entry name" value="PCI"/>
    <property type="match status" value="1"/>
</dbReference>
<keyword evidence="5" id="KW-0963">Cytoplasm</keyword>
<evidence type="ECO:0000313" key="10">
    <source>
        <dbReference type="Proteomes" id="UP001162031"/>
    </source>
</evidence>
<dbReference type="InterPro" id="IPR050756">
    <property type="entry name" value="CSN3"/>
</dbReference>
<dbReference type="InterPro" id="IPR000717">
    <property type="entry name" value="PCI_dom"/>
</dbReference>
<feature type="domain" description="PCI" evidence="8">
    <location>
        <begin position="220"/>
        <end position="391"/>
    </location>
</feature>
<dbReference type="GO" id="GO:0005737">
    <property type="term" value="C:cytoplasm"/>
    <property type="evidence" value="ECO:0007669"/>
    <property type="project" value="UniProtKB-SubCell"/>
</dbReference>
<evidence type="ECO:0000256" key="1">
    <source>
        <dbReference type="ARBA" id="ARBA00004123"/>
    </source>
</evidence>
<evidence type="ECO:0000313" key="9">
    <source>
        <dbReference type="EMBL" id="CAI5729825.1"/>
    </source>
</evidence>
<dbReference type="PANTHER" id="PTHR10758:SF1">
    <property type="entry name" value="COP9 SIGNALOSOME COMPLEX SUBUNIT 3"/>
    <property type="match status" value="1"/>
</dbReference>
<evidence type="ECO:0000256" key="3">
    <source>
        <dbReference type="ARBA" id="ARBA00007084"/>
    </source>
</evidence>
<organism evidence="9 10">
    <name type="scientific">Hyaloperonospora brassicae</name>
    <name type="common">Brassica downy mildew</name>
    <name type="synonym">Peronospora brassicae</name>
    <dbReference type="NCBI Taxonomy" id="162125"/>
    <lineage>
        <taxon>Eukaryota</taxon>
        <taxon>Sar</taxon>
        <taxon>Stramenopiles</taxon>
        <taxon>Oomycota</taxon>
        <taxon>Peronosporomycetes</taxon>
        <taxon>Peronosporales</taxon>
        <taxon>Peronosporaceae</taxon>
        <taxon>Hyaloperonospora</taxon>
    </lineage>
</organism>
<dbReference type="PANTHER" id="PTHR10758">
    <property type="entry name" value="26S PROTEASOME NON-ATPASE REGULATORY SUBUNIT 3/COP9 SIGNALOSOME COMPLEX SUBUNIT 3"/>
    <property type="match status" value="1"/>
</dbReference>
<dbReference type="AlphaFoldDB" id="A0AAV0TZQ4"/>
<keyword evidence="10" id="KW-1185">Reference proteome</keyword>
<dbReference type="Pfam" id="PF01399">
    <property type="entry name" value="PCI"/>
    <property type="match status" value="1"/>
</dbReference>
<dbReference type="Pfam" id="PF22788">
    <property type="entry name" value="COP9_hel_rpt"/>
    <property type="match status" value="1"/>
</dbReference>
<comment type="caution">
    <text evidence="9">The sequence shown here is derived from an EMBL/GenBank/DDBJ whole genome shotgun (WGS) entry which is preliminary data.</text>
</comment>
<dbReference type="Proteomes" id="UP001162031">
    <property type="component" value="Unassembled WGS sequence"/>
</dbReference>
<dbReference type="InterPro" id="IPR036390">
    <property type="entry name" value="WH_DNA-bd_sf"/>
</dbReference>
<name>A0AAV0TZQ4_HYABA</name>
<sequence length="472" mass="52146">MEWGPLQAIRRHLAPRPGASDGGVDPKYQDDRLAHALGGEELTAAIRVASVAQLDAVLSHDTFTVEHLPLSFLLLLSAQATKVEQARRVDELAAGGQKVLLQVSQLLHDIPLGVAVKEMKRVSVLCDQYARLAVDMQQSISTLFPLKSFLRRFHQQGYMAVTPLHAPFFYLCLHAKCYFAATEVLDETLVEIHAQSHLVNAVDFLGYAYYGGLLYIGKKRYQDALDFLQLAVTAPAVSLSAFVIEAYKKMALVTLILRGEAVVLPKYTPFVVTRHVESHCAAYASLVNAFVIEKDLDAVQAVVAKNEQLFVREGNFGLVKQVVQAFKQRKLLQLTRTYATIELTKIAAAAGINSGDAVGTEKMLLTLVSNGQMDAVIDKQKAMVRFVHESEDGSAYQDEVQGEATMRLQDEMAKLVTVAKQLRCIDAELVTSAKFQSRLQKDKDRRSRIGVHNQQGGERMVVDSANGMDTME</sequence>
<protein>
    <recommendedName>
        <fullName evidence="4">COP9 signalosome complex subunit 3</fullName>
    </recommendedName>
</protein>
<dbReference type="EMBL" id="CANTFL010001009">
    <property type="protein sequence ID" value="CAI5729825.1"/>
    <property type="molecule type" value="Genomic_DNA"/>
</dbReference>
<evidence type="ECO:0000256" key="2">
    <source>
        <dbReference type="ARBA" id="ARBA00004496"/>
    </source>
</evidence>
<dbReference type="SUPFAM" id="SSF46785">
    <property type="entry name" value="Winged helix' DNA-binding domain"/>
    <property type="match status" value="1"/>
</dbReference>
<accession>A0AAV0TZQ4</accession>
<dbReference type="GO" id="GO:0008180">
    <property type="term" value="C:COP9 signalosome"/>
    <property type="evidence" value="ECO:0007669"/>
    <property type="project" value="UniProtKB-KW"/>
</dbReference>
<evidence type="ECO:0000259" key="8">
    <source>
        <dbReference type="PROSITE" id="PS50250"/>
    </source>
</evidence>
<reference evidence="9" key="1">
    <citation type="submission" date="2022-12" db="EMBL/GenBank/DDBJ databases">
        <authorList>
            <person name="Webb A."/>
        </authorList>
    </citation>
    <scope>NUCLEOTIDE SEQUENCE</scope>
    <source>
        <strain evidence="9">Hp1</strain>
    </source>
</reference>
<keyword evidence="6" id="KW-0736">Signalosome</keyword>
<gene>
    <name evidence="9" type="ORF">HBR001_LOCUS4661</name>
</gene>
<keyword evidence="7" id="KW-0539">Nucleus</keyword>
<evidence type="ECO:0000256" key="5">
    <source>
        <dbReference type="ARBA" id="ARBA00022490"/>
    </source>
</evidence>
<dbReference type="InterPro" id="IPR055089">
    <property type="entry name" value="COP9_N"/>
</dbReference>
<comment type="subcellular location">
    <subcellularLocation>
        <location evidence="2">Cytoplasm</location>
    </subcellularLocation>
    <subcellularLocation>
        <location evidence="1">Nucleus</location>
    </subcellularLocation>
</comment>
<evidence type="ECO:0000256" key="6">
    <source>
        <dbReference type="ARBA" id="ARBA00022790"/>
    </source>
</evidence>
<evidence type="ECO:0000256" key="4">
    <source>
        <dbReference type="ARBA" id="ARBA00014878"/>
    </source>
</evidence>
<proteinExistence type="inferred from homology"/>
<comment type="similarity">
    <text evidence="3">Belongs to the CSN3 family.</text>
</comment>
<evidence type="ECO:0000256" key="7">
    <source>
        <dbReference type="ARBA" id="ARBA00023242"/>
    </source>
</evidence>
<dbReference type="GO" id="GO:0006511">
    <property type="term" value="P:ubiquitin-dependent protein catabolic process"/>
    <property type="evidence" value="ECO:0007669"/>
    <property type="project" value="TreeGrafter"/>
</dbReference>